<dbReference type="OrthoDB" id="410058at2759"/>
<keyword evidence="7" id="KW-1133">Transmembrane helix</keyword>
<evidence type="ECO:0000313" key="17">
    <source>
        <dbReference type="EMBL" id="QOU19163.1"/>
    </source>
</evidence>
<evidence type="ECO:0000256" key="9">
    <source>
        <dbReference type="ARBA" id="ARBA00023180"/>
    </source>
</evidence>
<protein>
    <recommendedName>
        <fullName evidence="11 12">Mannosyl-oligosaccharide glucosidase</fullName>
        <ecNumber evidence="11 12">3.2.1.106</ecNumber>
    </recommendedName>
    <alternativeName>
        <fullName evidence="13">Glucosidase I</fullName>
    </alternativeName>
</protein>
<dbReference type="InterPro" id="IPR004888">
    <property type="entry name" value="Glycoside_hydrolase_63"/>
</dbReference>
<dbReference type="Gene3D" id="1.50.10.10">
    <property type="match status" value="1"/>
</dbReference>
<sequence length="832" mass="95143">MIEPIVHFSKRLRLIWALLLFHITLISAIKFGSLGDEPSERDNNYIKMSDKTLLWGPYRPNVYVGMRPRVPKGVMMGLSWFGANDYRQIREVRHQCVIEDDMGKFGWTEYDPRLGGKGVIEDKNLDLTMNIKLVKGGGGENWALQIHGVPKDPMAINTLMLYTGVEGKNDAMMLKTAKKSAEFVEGHDLELVGNCESLGGVFLMDVKESGKNINKHLVLPKLKDQRRDPSRTHHVSLVVPYENMWKAKDIFQVLLEENTRSLENITQLREIHPAEISQLVNPGMEGGNMHLVEKTFVGSFEISVIFNMMDTNDPIRVEDIDRRSEAVSKAIREKFAAKMQLSKPFNNGEYAEFGEEFLSQLMGGIGYFYGNQMVDRKANLDEPGVALKGKPEGPYSLFSCVPSRTFFPRGFYWDEGFQLIPVLNYDPDLALEILKSWFSLIDSDGWIAREQILGPEARSRVPKEYVVQNPNIANPPTMMMLFSEILDLANSQQGSGIGLSGAGFGAKQAALGKENPELEEIGANSVGADSQVSMGDVYLKDTELLGKYAREIYPKLQRHYEWFRRTQKAETDEIGKNCKHKEELYRWKGRSEDHCLPSGLDDYPRCPMDSPEMDVDLMSWMAVMARSISSIAKLLGRTEDFHKYTKQLNDICENIEDCFWSPQNESYADLTLDDDDEETFECRQGYVTLMPFVHRLIPASSSHLLKVIKDIRNPDKLWSPYGIRSLSKDDVDFHTGEDYWRGHIWININYLVLDALRYYGQHPDTSKEVKTLASEVYVELRKNIVQNVYNEYERTGNAWEQYNEKTGRGQRTRHFLGWTSLVVMMLKMPAEI</sequence>
<evidence type="ECO:0000256" key="12">
    <source>
        <dbReference type="RuleBase" id="RU368089"/>
    </source>
</evidence>
<dbReference type="PANTHER" id="PTHR10412:SF11">
    <property type="entry name" value="MANNOSYL-OLIGOSACCHARIDE GLUCOSIDASE"/>
    <property type="match status" value="1"/>
</dbReference>
<dbReference type="RefSeq" id="XP_041135656.1">
    <property type="nucleotide sequence ID" value="XM_041282880.1"/>
</dbReference>
<evidence type="ECO:0000259" key="15">
    <source>
        <dbReference type="Pfam" id="PF03200"/>
    </source>
</evidence>
<evidence type="ECO:0000256" key="2">
    <source>
        <dbReference type="ARBA" id="ARBA00010833"/>
    </source>
</evidence>
<comment type="catalytic activity">
    <reaction evidence="12">
        <text>N(4)-(alpha-D-Glc-(1-&gt;2)-alpha-D-Glc-(1-&gt;3)-alpha-D-Glc-(1-&gt;3)-alpha-D-Man-(1-&gt;2)-alpha-D-Man-(1-&gt;2)-alpha-D-Man-(1-&gt;3)-[alpha-D-Man-(1-&gt;2)-alpha-D-Man-(1-&gt;3)-[alpha-D-Man-(1-&gt;2)-alpha-D-Man-(1-&gt;6)]-alpha-D-Man-(1-&gt;6)]-beta-D-Man-(1-&gt;4)-beta-D-GlcNAc-(1-&gt;4)-beta-D-GlcNAc)-L-asparaginyl-[protein] + H2O = N(4)-(alpha-D-Glc-(1-&gt;3)-alpha-D-Glc-(1-&gt;3)-alpha-D-Man-(1-&gt;2)-alpha-D-Man-(1-&gt;2)-alpha-D-Man-(1-&gt;3)-[alpha-D-Man-(1-&gt;2)-alpha-D-Man-(1-&gt;3)-[alpha-D-Man-(1-&gt;2)-alpha-D-Man-(1-&gt;6)]-alpha-D-Man-(1-&gt;6)]-beta-D-Man-(1-&gt;4)-beta-D-GlcNAc-(1-&gt;4)-beta-D-GlcNAc)-L-asparaginyl-[protein] + beta-D-glucose</text>
        <dbReference type="Rhea" id="RHEA:55988"/>
        <dbReference type="Rhea" id="RHEA-COMP:12806"/>
        <dbReference type="Rhea" id="RHEA-COMP:14355"/>
        <dbReference type="ChEBI" id="CHEBI:15377"/>
        <dbReference type="ChEBI" id="CHEBI:15903"/>
        <dbReference type="ChEBI" id="CHEBI:59082"/>
        <dbReference type="ChEBI" id="CHEBI:132537"/>
        <dbReference type="EC" id="3.2.1.106"/>
    </reaction>
</comment>
<evidence type="ECO:0000256" key="13">
    <source>
        <dbReference type="RuleBase" id="RU369107"/>
    </source>
</evidence>
<dbReference type="GO" id="GO:0004573">
    <property type="term" value="F:Glc3Man9GlcNAc2 oligosaccharide glucosidase activity"/>
    <property type="evidence" value="ECO:0007669"/>
    <property type="project" value="UniProtKB-UniRule"/>
</dbReference>
<dbReference type="PANTHER" id="PTHR10412">
    <property type="entry name" value="MANNOSYL-OLIGOSACCHARIDE GLUCOSIDASE"/>
    <property type="match status" value="1"/>
</dbReference>
<accession>A0A871QZS3</accession>
<name>A0A871QZS3_DEKBR</name>
<dbReference type="GeneID" id="64576307"/>
<dbReference type="InterPro" id="IPR038518">
    <property type="entry name" value="Glyco_hydro_63N_sf"/>
</dbReference>
<dbReference type="AlphaFoldDB" id="A0A871QZS3"/>
<comment type="subcellular location">
    <subcellularLocation>
        <location evidence="1 12">Endoplasmic reticulum membrane</location>
        <topology evidence="1 12">Single-pass type II membrane protein</topology>
    </subcellularLocation>
</comment>
<gene>
    <name evidence="17" type="ORF">BRETT_004384</name>
</gene>
<evidence type="ECO:0000256" key="5">
    <source>
        <dbReference type="ARBA" id="ARBA00022824"/>
    </source>
</evidence>
<evidence type="ECO:0000313" key="18">
    <source>
        <dbReference type="Proteomes" id="UP000663131"/>
    </source>
</evidence>
<dbReference type="InterPro" id="IPR031631">
    <property type="entry name" value="Glyco_hydro_63N"/>
</dbReference>
<dbReference type="GO" id="GO:0009311">
    <property type="term" value="P:oligosaccharide metabolic process"/>
    <property type="evidence" value="ECO:0007669"/>
    <property type="project" value="UniProtKB-UniRule"/>
</dbReference>
<dbReference type="EC" id="3.2.1.106" evidence="11 12"/>
<dbReference type="KEGG" id="bbrx:BRETT_004384"/>
<comment type="function">
    <text evidence="12">Cleaves the distal alpha 1,2-linked glucose residue from the Glc(3)Man(9)GlcNAc(2) oligosaccharide precursor.</text>
</comment>
<keyword evidence="9 13" id="KW-0325">Glycoprotein</keyword>
<keyword evidence="14" id="KW-0732">Signal</keyword>
<dbReference type="SUPFAM" id="SSF48208">
    <property type="entry name" value="Six-hairpin glycosidases"/>
    <property type="match status" value="1"/>
</dbReference>
<keyword evidence="5 12" id="KW-0256">Endoplasmic reticulum</keyword>
<evidence type="ECO:0000256" key="3">
    <source>
        <dbReference type="ARBA" id="ARBA00022692"/>
    </source>
</evidence>
<evidence type="ECO:0000256" key="11">
    <source>
        <dbReference type="ARBA" id="ARBA00038888"/>
    </source>
</evidence>
<evidence type="ECO:0000256" key="8">
    <source>
        <dbReference type="ARBA" id="ARBA00023136"/>
    </source>
</evidence>
<evidence type="ECO:0000256" key="4">
    <source>
        <dbReference type="ARBA" id="ARBA00022801"/>
    </source>
</evidence>
<dbReference type="GO" id="GO:0006487">
    <property type="term" value="P:protein N-linked glycosylation"/>
    <property type="evidence" value="ECO:0007669"/>
    <property type="project" value="UniProtKB-UniRule"/>
</dbReference>
<evidence type="ECO:0000256" key="1">
    <source>
        <dbReference type="ARBA" id="ARBA00004648"/>
    </source>
</evidence>
<comment type="pathway">
    <text evidence="13">Glycan metabolism; N-glycan degradation.</text>
</comment>
<keyword evidence="10 12" id="KW-0326">Glycosidase</keyword>
<keyword evidence="3" id="KW-0812">Transmembrane</keyword>
<dbReference type="Pfam" id="PF03200">
    <property type="entry name" value="Glyco_hydro_63"/>
    <property type="match status" value="1"/>
</dbReference>
<feature type="signal peptide" evidence="14">
    <location>
        <begin position="1"/>
        <end position="28"/>
    </location>
</feature>
<dbReference type="InterPro" id="IPR031335">
    <property type="entry name" value="Glyco_hydro_63_C"/>
</dbReference>
<keyword evidence="6" id="KW-0735">Signal-anchor</keyword>
<feature type="domain" description="Glycosyl hydrolase family 63 C-terminal" evidence="15">
    <location>
        <begin position="318"/>
        <end position="827"/>
    </location>
</feature>
<keyword evidence="4 12" id="KW-0378">Hydrolase</keyword>
<keyword evidence="8" id="KW-0472">Membrane</keyword>
<evidence type="ECO:0000256" key="7">
    <source>
        <dbReference type="ARBA" id="ARBA00022989"/>
    </source>
</evidence>
<dbReference type="InterPro" id="IPR012341">
    <property type="entry name" value="6hp_glycosidase-like_sf"/>
</dbReference>
<evidence type="ECO:0000256" key="6">
    <source>
        <dbReference type="ARBA" id="ARBA00022968"/>
    </source>
</evidence>
<dbReference type="Gene3D" id="2.70.98.110">
    <property type="entry name" value="Glycosyl hydrolase family 63, N-terminal domain"/>
    <property type="match status" value="1"/>
</dbReference>
<evidence type="ECO:0000256" key="10">
    <source>
        <dbReference type="ARBA" id="ARBA00023295"/>
    </source>
</evidence>
<reference evidence="17" key="2">
    <citation type="journal article" name="BMC Genomics">
        <title>New genome assemblies reveal patterns of domestication and adaptation across Brettanomyces (Dekkera) species.</title>
        <authorList>
            <person name="Roach M.J."/>
            <person name="Borneman A.R."/>
        </authorList>
    </citation>
    <scope>NUCLEOTIDE SEQUENCE</scope>
    <source>
        <strain evidence="17">UCD 2041</strain>
    </source>
</reference>
<dbReference type="GO" id="GO:0005789">
    <property type="term" value="C:endoplasmic reticulum membrane"/>
    <property type="evidence" value="ECO:0007669"/>
    <property type="project" value="UniProtKB-SubCell"/>
</dbReference>
<dbReference type="Proteomes" id="UP000663131">
    <property type="component" value="Chromosome 5"/>
</dbReference>
<dbReference type="EMBL" id="CP063133">
    <property type="protein sequence ID" value="QOU19163.1"/>
    <property type="molecule type" value="Genomic_DNA"/>
</dbReference>
<organism evidence="17 18">
    <name type="scientific">Dekkera bruxellensis</name>
    <name type="common">Brettanomyces custersii</name>
    <dbReference type="NCBI Taxonomy" id="5007"/>
    <lineage>
        <taxon>Eukaryota</taxon>
        <taxon>Fungi</taxon>
        <taxon>Dikarya</taxon>
        <taxon>Ascomycota</taxon>
        <taxon>Saccharomycotina</taxon>
        <taxon>Pichiomycetes</taxon>
        <taxon>Pichiales</taxon>
        <taxon>Pichiaceae</taxon>
        <taxon>Brettanomyces</taxon>
    </lineage>
</organism>
<evidence type="ECO:0000256" key="14">
    <source>
        <dbReference type="SAM" id="SignalP"/>
    </source>
</evidence>
<feature type="chain" id="PRO_5034084659" description="Mannosyl-oligosaccharide glucosidase" evidence="14">
    <location>
        <begin position="29"/>
        <end position="832"/>
    </location>
</feature>
<feature type="domain" description="Glycosyl hydrolase family 63 N-terminal" evidence="16">
    <location>
        <begin position="52"/>
        <end position="264"/>
    </location>
</feature>
<comment type="similarity">
    <text evidence="2 12">Belongs to the glycosyl hydrolase 63 family.</text>
</comment>
<proteinExistence type="inferred from homology"/>
<dbReference type="InterPro" id="IPR008928">
    <property type="entry name" value="6-hairpin_glycosidase_sf"/>
</dbReference>
<reference evidence="17" key="1">
    <citation type="submission" date="2020-10" db="EMBL/GenBank/DDBJ databases">
        <authorList>
            <person name="Palmer J.M."/>
        </authorList>
    </citation>
    <scope>NUCLEOTIDE SEQUENCE</scope>
    <source>
        <strain evidence="17">UCD 2041</strain>
    </source>
</reference>
<dbReference type="Pfam" id="PF16923">
    <property type="entry name" value="Glyco_hydro_63N"/>
    <property type="match status" value="1"/>
</dbReference>
<evidence type="ECO:0000259" key="16">
    <source>
        <dbReference type="Pfam" id="PF16923"/>
    </source>
</evidence>